<proteinExistence type="predicted"/>
<reference evidence="1 2" key="1">
    <citation type="submission" date="2016-10" db="EMBL/GenBank/DDBJ databases">
        <authorList>
            <person name="de Groot N.N."/>
        </authorList>
    </citation>
    <scope>NUCLEOTIDE SEQUENCE [LARGE SCALE GENOMIC DNA]</scope>
    <source>
        <strain evidence="1 2">DSM 4180</strain>
    </source>
</reference>
<dbReference type="RefSeq" id="WP_090485790.1">
    <property type="nucleotide sequence ID" value="NZ_FOUO01000010.1"/>
</dbReference>
<dbReference type="AlphaFoldDB" id="A0A1I4RV26"/>
<dbReference type="Proteomes" id="UP000199556">
    <property type="component" value="Unassembled WGS sequence"/>
</dbReference>
<evidence type="ECO:0000313" key="2">
    <source>
        <dbReference type="Proteomes" id="UP000199556"/>
    </source>
</evidence>
<protein>
    <submittedName>
        <fullName evidence="1">Uncharacterized protein</fullName>
    </submittedName>
</protein>
<accession>A0A1I4RV26</accession>
<gene>
    <name evidence="1" type="ORF">SAMN05421721_1102</name>
</gene>
<organism evidence="1 2">
    <name type="scientific">Ectothiorhodospira mobilis</name>
    <dbReference type="NCBI Taxonomy" id="195064"/>
    <lineage>
        <taxon>Bacteria</taxon>
        <taxon>Pseudomonadati</taxon>
        <taxon>Pseudomonadota</taxon>
        <taxon>Gammaproteobacteria</taxon>
        <taxon>Chromatiales</taxon>
        <taxon>Ectothiorhodospiraceae</taxon>
        <taxon>Ectothiorhodospira</taxon>
    </lineage>
</organism>
<keyword evidence="2" id="KW-1185">Reference proteome</keyword>
<sequence>MDSIRQFRIRPPGYAPLSLRAEPSETDNERLRVSVCARVLGRCLHLGRYAALEEGQGVRFHPVQTESTPWLTLGTRLKTIPDPVDVPALLHDFQGVILEHPHDPADTTRHPPAIEASGEPEDDLEDLIERERGWEPQPQVPDDPMNWIEEAAQALSRYKDKWARDRAIRELVFELHATLTEMRRRDREAFFEDYAKLWDALDDVVSRYLQEEAMEKTKDDEFHERLIQDDFWYPEFNE</sequence>
<dbReference type="EMBL" id="FOUO01000010">
    <property type="protein sequence ID" value="SFM56095.1"/>
    <property type="molecule type" value="Genomic_DNA"/>
</dbReference>
<evidence type="ECO:0000313" key="1">
    <source>
        <dbReference type="EMBL" id="SFM56095.1"/>
    </source>
</evidence>
<name>A0A1I4RV26_ECTMO</name>